<accession>A0AAP4BYN5</accession>
<dbReference type="InterPro" id="IPR036135">
    <property type="entry name" value="MoeA_linker/N_sf"/>
</dbReference>
<dbReference type="GO" id="GO:0061599">
    <property type="term" value="F:molybdopterin molybdotransferase activity"/>
    <property type="evidence" value="ECO:0007669"/>
    <property type="project" value="UniProtKB-UniRule"/>
</dbReference>
<gene>
    <name evidence="10" type="ORF">QPX54_03710</name>
</gene>
<keyword evidence="4 7" id="KW-0500">Molybdenum</keyword>
<comment type="caution">
    <text evidence="10">The sequence shown here is derived from an EMBL/GenBank/DDBJ whole genome shotgun (WGS) entry which is preliminary data.</text>
</comment>
<evidence type="ECO:0000256" key="5">
    <source>
        <dbReference type="ARBA" id="ARBA00023150"/>
    </source>
</evidence>
<dbReference type="SUPFAM" id="SSF53218">
    <property type="entry name" value="Molybdenum cofactor biosynthesis proteins"/>
    <property type="match status" value="1"/>
</dbReference>
<dbReference type="SUPFAM" id="SSF63867">
    <property type="entry name" value="MoeA C-terminal domain-like"/>
    <property type="match status" value="1"/>
</dbReference>
<dbReference type="RefSeq" id="WP_249606461.1">
    <property type="nucleotide sequence ID" value="NZ_CP091865.1"/>
</dbReference>
<evidence type="ECO:0000256" key="3">
    <source>
        <dbReference type="ARBA" id="ARBA00010763"/>
    </source>
</evidence>
<evidence type="ECO:0000313" key="10">
    <source>
        <dbReference type="EMBL" id="MDK4325622.1"/>
    </source>
</evidence>
<dbReference type="Pfam" id="PF03454">
    <property type="entry name" value="MoeA_C"/>
    <property type="match status" value="1"/>
</dbReference>
<dbReference type="PANTHER" id="PTHR10192">
    <property type="entry name" value="MOLYBDOPTERIN BIOSYNTHESIS PROTEIN"/>
    <property type="match status" value="1"/>
</dbReference>
<keyword evidence="7" id="KW-0460">Magnesium</keyword>
<dbReference type="InterPro" id="IPR005110">
    <property type="entry name" value="MoeA_linker/N"/>
</dbReference>
<evidence type="ECO:0000256" key="1">
    <source>
        <dbReference type="ARBA" id="ARBA00002901"/>
    </source>
</evidence>
<keyword evidence="7" id="KW-0808">Transferase</keyword>
<dbReference type="InterPro" id="IPR036425">
    <property type="entry name" value="MoaB/Mog-like_dom_sf"/>
</dbReference>
<dbReference type="EMBL" id="JASNVP010000003">
    <property type="protein sequence ID" value="MDK4325622.1"/>
    <property type="molecule type" value="Genomic_DNA"/>
</dbReference>
<evidence type="ECO:0000256" key="6">
    <source>
        <dbReference type="ARBA" id="ARBA00047317"/>
    </source>
</evidence>
<dbReference type="AlphaFoldDB" id="A0AAP4BYN5"/>
<dbReference type="GO" id="GO:0005829">
    <property type="term" value="C:cytosol"/>
    <property type="evidence" value="ECO:0007669"/>
    <property type="project" value="TreeGrafter"/>
</dbReference>
<name>A0AAP4BYN5_9CORY</name>
<feature type="region of interest" description="Disordered" evidence="8">
    <location>
        <begin position="143"/>
        <end position="169"/>
    </location>
</feature>
<dbReference type="InterPro" id="IPR036688">
    <property type="entry name" value="MoeA_C_domain_IV_sf"/>
</dbReference>
<organism evidence="10 11">
    <name type="scientific">Corynebacterium propinquum</name>
    <dbReference type="NCBI Taxonomy" id="43769"/>
    <lineage>
        <taxon>Bacteria</taxon>
        <taxon>Bacillati</taxon>
        <taxon>Actinomycetota</taxon>
        <taxon>Actinomycetes</taxon>
        <taxon>Mycobacteriales</taxon>
        <taxon>Corynebacteriaceae</taxon>
        <taxon>Corynebacterium</taxon>
    </lineage>
</organism>
<proteinExistence type="inferred from homology"/>
<dbReference type="InterPro" id="IPR001453">
    <property type="entry name" value="MoaB/Mog_dom"/>
</dbReference>
<feature type="domain" description="MoaB/Mog" evidence="9">
    <location>
        <begin position="229"/>
        <end position="371"/>
    </location>
</feature>
<reference evidence="10" key="1">
    <citation type="submission" date="2023-05" db="EMBL/GenBank/DDBJ databases">
        <title>Metabolic capabilities are highly conserved among human nasal-associated Corynebacterium species in pangenomic analyses.</title>
        <authorList>
            <person name="Tran T.H."/>
            <person name="Roberts A.Q."/>
            <person name="Escapa I.F."/>
            <person name="Gao W."/>
            <person name="Conlan S."/>
            <person name="Kong H."/>
            <person name="Segre J.A."/>
            <person name="Kelly M.S."/>
            <person name="Lemon K.P."/>
        </authorList>
    </citation>
    <scope>NUCLEOTIDE SEQUENCE</scope>
    <source>
        <strain evidence="10">KPL2654</strain>
    </source>
</reference>
<dbReference type="Proteomes" id="UP001226160">
    <property type="component" value="Unassembled WGS sequence"/>
</dbReference>
<dbReference type="Gene3D" id="2.40.340.10">
    <property type="entry name" value="MoeA, C-terminal, domain IV"/>
    <property type="match status" value="1"/>
</dbReference>
<comment type="similarity">
    <text evidence="3 7">Belongs to the MoeA family.</text>
</comment>
<dbReference type="GO" id="GO:0046872">
    <property type="term" value="F:metal ion binding"/>
    <property type="evidence" value="ECO:0007669"/>
    <property type="project" value="UniProtKB-UniRule"/>
</dbReference>
<evidence type="ECO:0000256" key="7">
    <source>
        <dbReference type="RuleBase" id="RU365090"/>
    </source>
</evidence>
<dbReference type="GO" id="GO:0006777">
    <property type="term" value="P:Mo-molybdopterin cofactor biosynthetic process"/>
    <property type="evidence" value="ECO:0007669"/>
    <property type="project" value="UniProtKB-UniRule"/>
</dbReference>
<dbReference type="EC" id="2.10.1.1" evidence="7"/>
<evidence type="ECO:0000256" key="4">
    <source>
        <dbReference type="ARBA" id="ARBA00022505"/>
    </source>
</evidence>
<keyword evidence="5 7" id="KW-0501">Molybdenum cofactor biosynthesis</keyword>
<dbReference type="Pfam" id="PF03453">
    <property type="entry name" value="MoeA_N"/>
    <property type="match status" value="1"/>
</dbReference>
<evidence type="ECO:0000256" key="8">
    <source>
        <dbReference type="SAM" id="MobiDB-lite"/>
    </source>
</evidence>
<protein>
    <recommendedName>
        <fullName evidence="7">Molybdopterin molybdenumtransferase</fullName>
        <ecNumber evidence="7">2.10.1.1</ecNumber>
    </recommendedName>
</protein>
<dbReference type="PANTHER" id="PTHR10192:SF5">
    <property type="entry name" value="GEPHYRIN"/>
    <property type="match status" value="1"/>
</dbReference>
<keyword evidence="7" id="KW-0479">Metal-binding</keyword>
<comment type="function">
    <text evidence="1 7">Catalyzes the insertion of molybdate into adenylated molybdopterin with the concomitant release of AMP.</text>
</comment>
<dbReference type="InterPro" id="IPR005111">
    <property type="entry name" value="MoeA_C_domain_IV"/>
</dbReference>
<evidence type="ECO:0000313" key="11">
    <source>
        <dbReference type="Proteomes" id="UP001226160"/>
    </source>
</evidence>
<sequence>MNNRGQTASATPGNTKPTPEEHLAAITELIAQCGNWPSIEEIPVVDALGRALATSVPAPYDSPRFSNSQVDGYALSHAALERLPGVFSVGNDIPAGTDPAAVYPQGIDPENTGEMIVPIMTGAKVPEGTAAIVRVEDALPPEFPGTVVREPAEATGNRAATTTDSGEPASARREIVAAQAGQFVRQQGIDSSAGDIIVEAGEVLTPTAIAALAFQGVPTVQVRARARVLIATGGAEVAEIGELDTEAGSAIIPDANFPMLAAQARRYGLEPVGRVHIDDDVDKLATSLQQAIEEYHPDLVVTSGGISKGKYEVVRQLLADGSDAWFGAVSQQPGGPQGYGSFAGVPCVCLPGNPVSSLVSFRLFVAPAVGVAPDPIEVIATEPLTGLADKDQFLRARLEYSGGHVRARIVSGPGSHLLQQAVAADALVRVPAGATINARQRVWAYPF</sequence>
<dbReference type="Gene3D" id="3.90.105.10">
    <property type="entry name" value="Molybdopterin biosynthesis moea protein, domain 2"/>
    <property type="match status" value="1"/>
</dbReference>
<dbReference type="Gene3D" id="3.40.980.10">
    <property type="entry name" value="MoaB/Mog-like domain"/>
    <property type="match status" value="1"/>
</dbReference>
<comment type="cofactor">
    <cofactor evidence="7">
        <name>Mg(2+)</name>
        <dbReference type="ChEBI" id="CHEBI:18420"/>
    </cofactor>
</comment>
<evidence type="ECO:0000256" key="2">
    <source>
        <dbReference type="ARBA" id="ARBA00005046"/>
    </source>
</evidence>
<dbReference type="Gene3D" id="2.170.190.11">
    <property type="entry name" value="Molybdopterin biosynthesis moea protein, domain 3"/>
    <property type="match status" value="1"/>
</dbReference>
<dbReference type="Pfam" id="PF00994">
    <property type="entry name" value="MoCF_biosynth"/>
    <property type="match status" value="1"/>
</dbReference>
<comment type="catalytic activity">
    <reaction evidence="6">
        <text>adenylyl-molybdopterin + molybdate = Mo-molybdopterin + AMP + H(+)</text>
        <dbReference type="Rhea" id="RHEA:35047"/>
        <dbReference type="ChEBI" id="CHEBI:15378"/>
        <dbReference type="ChEBI" id="CHEBI:36264"/>
        <dbReference type="ChEBI" id="CHEBI:62727"/>
        <dbReference type="ChEBI" id="CHEBI:71302"/>
        <dbReference type="ChEBI" id="CHEBI:456215"/>
        <dbReference type="EC" id="2.10.1.1"/>
    </reaction>
</comment>
<dbReference type="SMART" id="SM00852">
    <property type="entry name" value="MoCF_biosynth"/>
    <property type="match status" value="1"/>
</dbReference>
<dbReference type="SUPFAM" id="SSF63882">
    <property type="entry name" value="MoeA N-terminal region -like"/>
    <property type="match status" value="1"/>
</dbReference>
<dbReference type="CDD" id="cd00887">
    <property type="entry name" value="MoeA"/>
    <property type="match status" value="1"/>
</dbReference>
<comment type="pathway">
    <text evidence="2 7">Cofactor biosynthesis; molybdopterin biosynthesis.</text>
</comment>
<evidence type="ECO:0000259" key="9">
    <source>
        <dbReference type="SMART" id="SM00852"/>
    </source>
</evidence>
<dbReference type="InterPro" id="IPR038987">
    <property type="entry name" value="MoeA-like"/>
</dbReference>